<keyword evidence="12" id="KW-1185">Reference proteome</keyword>
<feature type="region of interest" description="Disordered" evidence="8">
    <location>
        <begin position="180"/>
        <end position="226"/>
    </location>
</feature>
<evidence type="ECO:0000256" key="3">
    <source>
        <dbReference type="ARBA" id="ARBA00022729"/>
    </source>
</evidence>
<evidence type="ECO:0000256" key="9">
    <source>
        <dbReference type="SAM" id="SignalP"/>
    </source>
</evidence>
<feature type="region of interest" description="Disordered" evidence="8">
    <location>
        <begin position="610"/>
        <end position="664"/>
    </location>
</feature>
<reference evidence="11" key="1">
    <citation type="submission" date="2025-08" db="UniProtKB">
        <authorList>
            <consortium name="Ensembl"/>
        </authorList>
    </citation>
    <scope>IDENTIFICATION</scope>
</reference>
<keyword evidence="4" id="KW-0256">Endoplasmic reticulum</keyword>
<evidence type="ECO:0000256" key="7">
    <source>
        <dbReference type="PROSITE-ProRule" id="PRU00192"/>
    </source>
</evidence>
<dbReference type="PANTHER" id="PTHR23158">
    <property type="entry name" value="MELANOMA INHIBITORY ACTIVITY-RELATED"/>
    <property type="match status" value="1"/>
</dbReference>
<evidence type="ECO:0000259" key="10">
    <source>
        <dbReference type="PROSITE" id="PS50002"/>
    </source>
</evidence>
<feature type="compositionally biased region" description="Basic and acidic residues" evidence="8">
    <location>
        <begin position="498"/>
        <end position="509"/>
    </location>
</feature>
<feature type="compositionally biased region" description="Basic and acidic residues" evidence="8">
    <location>
        <begin position="183"/>
        <end position="192"/>
    </location>
</feature>
<keyword evidence="2 7" id="KW-0728">SH3 domain</keyword>
<sequence>ILEFLDKMIFLLVISFLTSLQSEKVLSKWKKCGDQECATAMSRVQATKDYTGLDCRYLNFRVGEEIIVYSKLSRKQTNLWVGSKGKDFGYFPKDAVKVDEVFITQEVEIPTKTDFLCLDGGEYSFENKDSLLHEHDEDNEYPLPYTKQKELESKELKGGLQKHASFLWDHEVELDPANVEADIPSRDLHMQEETTSNEMSRKDRSGNDDAVHPEAQSVHPSAPTQATWTVSSVARWLNLGSKHDEETTERVSKSVEENTFRSRKIAVAEESDLKELNEEDEPKPTVSGWFQSGLTDILYFSRESIGRDLPSDENDPQAHHSSSMAGHSDHELRAAATETSMDEEQQQCDKEDSDSSWFNLELPDVLTFGHAKKDETIINEEQSSEAEDTTDKTEKMQTSNQQETEFHEDGELKKQPDETTDEKQTDKKNVVRETVDSDSKTPSSGELPTNRDTLLDFKSTSDLKETSFAGEVAERNKLIEPYSSEQSSVSESQVLKNTEVKKKTQESENKNGQSGWYKNIYSNFINLNKDLSDNQDHESVVVQSTQQPVPSWISSFPSSLQSLDPMAIKNSERKKDERYKGLKPLLSFSYFTNKLNFQSSATEVEEYVQPAQEDLSFSEEHPQTKNSDKILQVSEETAEKLQANQKVSERVQEKRDVDMSQESV</sequence>
<dbReference type="SUPFAM" id="SSF50044">
    <property type="entry name" value="SH3-domain"/>
    <property type="match status" value="1"/>
</dbReference>
<dbReference type="PROSITE" id="PS50002">
    <property type="entry name" value="SH3"/>
    <property type="match status" value="1"/>
</dbReference>
<dbReference type="InterPro" id="IPR036028">
    <property type="entry name" value="SH3-like_dom_sf"/>
</dbReference>
<feature type="compositionally biased region" description="Low complexity" evidence="8">
    <location>
        <begin position="483"/>
        <end position="494"/>
    </location>
</feature>
<dbReference type="GO" id="GO:0070971">
    <property type="term" value="C:endoplasmic reticulum exit site"/>
    <property type="evidence" value="ECO:0007669"/>
    <property type="project" value="TreeGrafter"/>
</dbReference>
<dbReference type="Pfam" id="PF07653">
    <property type="entry name" value="SH3_2"/>
    <property type="match status" value="1"/>
</dbReference>
<keyword evidence="3 9" id="KW-0732">Signal</keyword>
<feature type="region of interest" description="Disordered" evidence="8">
    <location>
        <begin position="371"/>
        <end position="458"/>
    </location>
</feature>
<dbReference type="AlphaFoldDB" id="A0A7M4E785"/>
<feature type="compositionally biased region" description="Basic and acidic residues" evidence="8">
    <location>
        <begin position="618"/>
        <end position="628"/>
    </location>
</feature>
<feature type="signal peptide" evidence="9">
    <location>
        <begin position="1"/>
        <end position="22"/>
    </location>
</feature>
<evidence type="ECO:0000256" key="6">
    <source>
        <dbReference type="ARBA" id="ARBA00023180"/>
    </source>
</evidence>
<feature type="region of interest" description="Disordered" evidence="8">
    <location>
        <begin position="482"/>
        <end position="514"/>
    </location>
</feature>
<proteinExistence type="predicted"/>
<keyword evidence="6" id="KW-0325">Glycoprotein</keyword>
<feature type="domain" description="SH3" evidence="10">
    <location>
        <begin position="39"/>
        <end position="101"/>
    </location>
</feature>
<feature type="compositionally biased region" description="Basic and acidic residues" evidence="8">
    <location>
        <begin position="199"/>
        <end position="212"/>
    </location>
</feature>
<dbReference type="PANTHER" id="PTHR23158:SF38">
    <property type="entry name" value="MELANOMA INHIBITORY ACTIVITY PROTEIN 2"/>
    <property type="match status" value="1"/>
</dbReference>
<dbReference type="GO" id="GO:0009306">
    <property type="term" value="P:protein secretion"/>
    <property type="evidence" value="ECO:0007669"/>
    <property type="project" value="TreeGrafter"/>
</dbReference>
<feature type="compositionally biased region" description="Acidic residues" evidence="8">
    <location>
        <begin position="340"/>
        <end position="354"/>
    </location>
</feature>
<dbReference type="GO" id="GO:0006888">
    <property type="term" value="P:endoplasmic reticulum to Golgi vesicle-mediated transport"/>
    <property type="evidence" value="ECO:0007669"/>
    <property type="project" value="TreeGrafter"/>
</dbReference>
<dbReference type="GO" id="GO:0005789">
    <property type="term" value="C:endoplasmic reticulum membrane"/>
    <property type="evidence" value="ECO:0007669"/>
    <property type="project" value="UniProtKB-SubCell"/>
</dbReference>
<evidence type="ECO:0000313" key="12">
    <source>
        <dbReference type="Proteomes" id="UP000594220"/>
    </source>
</evidence>
<feature type="region of interest" description="Disordered" evidence="8">
    <location>
        <begin position="241"/>
        <end position="260"/>
    </location>
</feature>
<protein>
    <recommendedName>
        <fullName evidence="10">SH3 domain-containing protein</fullName>
    </recommendedName>
</protein>
<feature type="compositionally biased region" description="Basic and acidic residues" evidence="8">
    <location>
        <begin position="647"/>
        <end position="658"/>
    </location>
</feature>
<accession>A0A7M4E785</accession>
<reference evidence="11" key="2">
    <citation type="submission" date="2025-09" db="UniProtKB">
        <authorList>
            <consortium name="Ensembl"/>
        </authorList>
    </citation>
    <scope>IDENTIFICATION</scope>
</reference>
<dbReference type="GO" id="GO:0035459">
    <property type="term" value="P:vesicle cargo loading"/>
    <property type="evidence" value="ECO:0007669"/>
    <property type="project" value="TreeGrafter"/>
</dbReference>
<evidence type="ECO:0000256" key="2">
    <source>
        <dbReference type="ARBA" id="ARBA00022443"/>
    </source>
</evidence>
<feature type="compositionally biased region" description="Polar residues" evidence="8">
    <location>
        <begin position="440"/>
        <end position="452"/>
    </location>
</feature>
<name>A0A7M4E785_CROPO</name>
<feature type="chain" id="PRO_5029908425" description="SH3 domain-containing protein" evidence="9">
    <location>
        <begin position="23"/>
        <end position="664"/>
    </location>
</feature>
<dbReference type="OMA" id="ETEFHED"/>
<dbReference type="InterPro" id="IPR001452">
    <property type="entry name" value="SH3_domain"/>
</dbReference>
<dbReference type="SMART" id="SM00326">
    <property type="entry name" value="SH3"/>
    <property type="match status" value="1"/>
</dbReference>
<evidence type="ECO:0000256" key="1">
    <source>
        <dbReference type="ARBA" id="ARBA00004389"/>
    </source>
</evidence>
<feature type="region of interest" description="Disordered" evidence="8">
    <location>
        <begin position="306"/>
        <end position="356"/>
    </location>
</feature>
<dbReference type="InterPro" id="IPR051500">
    <property type="entry name" value="cTAGE_MIA/OTOR"/>
</dbReference>
<organism evidence="11 12">
    <name type="scientific">Crocodylus porosus</name>
    <name type="common">Saltwater crocodile</name>
    <name type="synonym">Estuarine crocodile</name>
    <dbReference type="NCBI Taxonomy" id="8502"/>
    <lineage>
        <taxon>Eukaryota</taxon>
        <taxon>Metazoa</taxon>
        <taxon>Chordata</taxon>
        <taxon>Craniata</taxon>
        <taxon>Vertebrata</taxon>
        <taxon>Euteleostomi</taxon>
        <taxon>Archelosauria</taxon>
        <taxon>Archosauria</taxon>
        <taxon>Crocodylia</taxon>
        <taxon>Longirostres</taxon>
        <taxon>Crocodylidae</taxon>
        <taxon>Crocodylus</taxon>
    </lineage>
</organism>
<dbReference type="Gene3D" id="2.30.30.40">
    <property type="entry name" value="SH3 Domains"/>
    <property type="match status" value="1"/>
</dbReference>
<keyword evidence="5" id="KW-0175">Coiled coil</keyword>
<dbReference type="Proteomes" id="UP000594220">
    <property type="component" value="Unplaced"/>
</dbReference>
<comment type="subcellular location">
    <subcellularLocation>
        <location evidence="1">Endoplasmic reticulum membrane</location>
        <topology evidence="1">Single-pass membrane protein</topology>
    </subcellularLocation>
</comment>
<evidence type="ECO:0000313" key="11">
    <source>
        <dbReference type="Ensembl" id="ENSCPRP00005005568.1"/>
    </source>
</evidence>
<dbReference type="GeneTree" id="ENSGT00950000182767"/>
<evidence type="ECO:0000256" key="5">
    <source>
        <dbReference type="ARBA" id="ARBA00023054"/>
    </source>
</evidence>
<feature type="compositionally biased region" description="Basic and acidic residues" evidence="8">
    <location>
        <begin position="404"/>
        <end position="439"/>
    </location>
</feature>
<evidence type="ECO:0000256" key="4">
    <source>
        <dbReference type="ARBA" id="ARBA00022824"/>
    </source>
</evidence>
<dbReference type="Ensembl" id="ENSCPRT00005006537.1">
    <property type="protein sequence ID" value="ENSCPRP00005005568.1"/>
    <property type="gene ID" value="ENSCPRG00005004000.1"/>
</dbReference>
<evidence type="ECO:0000256" key="8">
    <source>
        <dbReference type="SAM" id="MobiDB-lite"/>
    </source>
</evidence>